<dbReference type="PROSITE" id="PS51910">
    <property type="entry name" value="GH18_2"/>
    <property type="match status" value="1"/>
</dbReference>
<sequence length="285" mass="31629">MASKRPPSRILLLLLFPIFLLSQSTSSSSQEPGLVTYWGQTQYGDDGDIDLACILAPRITTCQGLGVKVFLSLGGDDDSLTYSLSSAADAKQVVGDLYYNFLAGHSCSGVNLLGNVVLDGIDLHIEAGGDDRTLYWDELHYYSQYNRFYLAASPRCHIPDSYMDKAIKTGLFDYLFVKFYDDERCMYDSSAANTTTNLFRSWDEWTTSFNVTKVYLGLPAAPEAAVSGGYIPMDVLNEQVIPYVSKASKYGGVTLWNRYYDYKIGYGENITLTSLRASKVYSAVV</sequence>
<dbReference type="Gene3D" id="3.20.20.80">
    <property type="entry name" value="Glycosidases"/>
    <property type="match status" value="1"/>
</dbReference>
<dbReference type="GO" id="GO:0005975">
    <property type="term" value="P:carbohydrate metabolic process"/>
    <property type="evidence" value="ECO:0007669"/>
    <property type="project" value="InterPro"/>
</dbReference>
<evidence type="ECO:0000313" key="4">
    <source>
        <dbReference type="Proteomes" id="UP000634136"/>
    </source>
</evidence>
<organism evidence="3 4">
    <name type="scientific">Senna tora</name>
    <dbReference type="NCBI Taxonomy" id="362788"/>
    <lineage>
        <taxon>Eukaryota</taxon>
        <taxon>Viridiplantae</taxon>
        <taxon>Streptophyta</taxon>
        <taxon>Embryophyta</taxon>
        <taxon>Tracheophyta</taxon>
        <taxon>Spermatophyta</taxon>
        <taxon>Magnoliopsida</taxon>
        <taxon>eudicotyledons</taxon>
        <taxon>Gunneridae</taxon>
        <taxon>Pentapetalae</taxon>
        <taxon>rosids</taxon>
        <taxon>fabids</taxon>
        <taxon>Fabales</taxon>
        <taxon>Fabaceae</taxon>
        <taxon>Caesalpinioideae</taxon>
        <taxon>Cassia clade</taxon>
        <taxon>Senna</taxon>
    </lineage>
</organism>
<comment type="caution">
    <text evidence="3">The sequence shown here is derived from an EMBL/GenBank/DDBJ whole genome shotgun (WGS) entry which is preliminary data.</text>
</comment>
<accession>A0A834T383</accession>
<evidence type="ECO:0000259" key="2">
    <source>
        <dbReference type="PROSITE" id="PS51910"/>
    </source>
</evidence>
<dbReference type="EMBL" id="JAAIUW010000010">
    <property type="protein sequence ID" value="KAF7813002.1"/>
    <property type="molecule type" value="Genomic_DNA"/>
</dbReference>
<feature type="domain" description="GH18" evidence="2">
    <location>
        <begin position="1"/>
        <end position="283"/>
    </location>
</feature>
<dbReference type="InterPro" id="IPR017853">
    <property type="entry name" value="GH"/>
</dbReference>
<protein>
    <submittedName>
        <fullName evidence="3">Hevamine-A-like</fullName>
    </submittedName>
</protein>
<reference evidence="3" key="1">
    <citation type="submission" date="2020-09" db="EMBL/GenBank/DDBJ databases">
        <title>Genome-Enabled Discovery of Anthraquinone Biosynthesis in Senna tora.</title>
        <authorList>
            <person name="Kang S.-H."/>
            <person name="Pandey R.P."/>
            <person name="Lee C.-M."/>
            <person name="Sim J.-S."/>
            <person name="Jeong J.-T."/>
            <person name="Choi B.-S."/>
            <person name="Jung M."/>
            <person name="Ginzburg D."/>
            <person name="Zhao K."/>
            <person name="Won S.Y."/>
            <person name="Oh T.-J."/>
            <person name="Yu Y."/>
            <person name="Kim N.-H."/>
            <person name="Lee O.R."/>
            <person name="Lee T.-H."/>
            <person name="Bashyal P."/>
            <person name="Kim T.-S."/>
            <person name="Lee W.-H."/>
            <person name="Kawkins C."/>
            <person name="Kim C.-K."/>
            <person name="Kim J.S."/>
            <person name="Ahn B.O."/>
            <person name="Rhee S.Y."/>
            <person name="Sohng J.K."/>
        </authorList>
    </citation>
    <scope>NUCLEOTIDE SEQUENCE</scope>
    <source>
        <tissue evidence="3">Leaf</tissue>
    </source>
</reference>
<dbReference type="PANTHER" id="PTHR45708">
    <property type="entry name" value="ENDOCHITINASE"/>
    <property type="match status" value="1"/>
</dbReference>
<dbReference type="GO" id="GO:0005576">
    <property type="term" value="C:extracellular region"/>
    <property type="evidence" value="ECO:0007669"/>
    <property type="project" value="TreeGrafter"/>
</dbReference>
<dbReference type="InterPro" id="IPR050542">
    <property type="entry name" value="Glycosyl_Hydrlase18_Chitinase"/>
</dbReference>
<evidence type="ECO:0000256" key="1">
    <source>
        <dbReference type="SAM" id="SignalP"/>
    </source>
</evidence>
<feature type="signal peptide" evidence="1">
    <location>
        <begin position="1"/>
        <end position="22"/>
    </location>
</feature>
<dbReference type="InterPro" id="IPR001223">
    <property type="entry name" value="Glyco_hydro18_cat"/>
</dbReference>
<evidence type="ECO:0000313" key="3">
    <source>
        <dbReference type="EMBL" id="KAF7813002.1"/>
    </source>
</evidence>
<dbReference type="OrthoDB" id="6020543at2759"/>
<dbReference type="Proteomes" id="UP000634136">
    <property type="component" value="Unassembled WGS sequence"/>
</dbReference>
<name>A0A834T383_9FABA</name>
<dbReference type="GO" id="GO:0004568">
    <property type="term" value="F:chitinase activity"/>
    <property type="evidence" value="ECO:0007669"/>
    <property type="project" value="TreeGrafter"/>
</dbReference>
<feature type="chain" id="PRO_5032532095" evidence="1">
    <location>
        <begin position="23"/>
        <end position="285"/>
    </location>
</feature>
<proteinExistence type="predicted"/>
<dbReference type="PANTHER" id="PTHR45708:SF31">
    <property type="entry name" value="III ACIDIC ENDOCHITINASE, PUTATIVE-RELATED"/>
    <property type="match status" value="1"/>
</dbReference>
<keyword evidence="4" id="KW-1185">Reference proteome</keyword>
<dbReference type="SUPFAM" id="SSF51445">
    <property type="entry name" value="(Trans)glycosidases"/>
    <property type="match status" value="1"/>
</dbReference>
<dbReference type="Pfam" id="PF00704">
    <property type="entry name" value="Glyco_hydro_18"/>
    <property type="match status" value="1"/>
</dbReference>
<dbReference type="AlphaFoldDB" id="A0A834T383"/>
<keyword evidence="1" id="KW-0732">Signal</keyword>
<gene>
    <name evidence="3" type="ORF">G2W53_033978</name>
</gene>